<dbReference type="Pfam" id="PF04466">
    <property type="entry name" value="Terminase_3"/>
    <property type="match status" value="1"/>
</dbReference>
<proteinExistence type="predicted"/>
<dbReference type="InterPro" id="IPR027417">
    <property type="entry name" value="P-loop_NTPase"/>
</dbReference>
<reference evidence="2" key="1">
    <citation type="submission" date="2020-04" db="EMBL/GenBank/DDBJ databases">
        <authorList>
            <person name="Chiriac C."/>
            <person name="Salcher M."/>
            <person name="Ghai R."/>
            <person name="Kavagutti S V."/>
        </authorList>
    </citation>
    <scope>NUCLEOTIDE SEQUENCE</scope>
</reference>
<gene>
    <name evidence="2" type="ORF">UFOVP695_1</name>
</gene>
<dbReference type="NCBIfam" id="TIGR01547">
    <property type="entry name" value="phage_term_2"/>
    <property type="match status" value="1"/>
</dbReference>
<sequence>MSKEVELGVTNVFKRNYEAINNDSIKYIINQGGSSSSKTYSILQSLIILCLNKPNIKVDIIRFSQPLLMKSVYPDFFKIMNDLNLFEINRYSKGSTTYKFKNGSEIKFDSYDEEVKARGRRRDYLFVNEANELPYEIFFQLDLRTRCKTIIDFNPSDTDSYVYSLLKNKDSILIKSTYKDNRFLEQSVVDKIEDLINADENYYKIYALGEMPIKTSKVYSHFRFEDFQFNEVNVKWGLDFGYNHPTALIKYEMIDNILHFKEYIYESGLTISELINKIKHLNIKEPVYCDSARPEIIKELKNNNIKAESSNKNVKQGIDFIRSHQVIVHKDSTNIQTEYRKYIYKTQNGELTDEVVKLYDDAMDAMRYAAYSSSFIRKAPSFVSL</sequence>
<dbReference type="Gene3D" id="3.40.50.300">
    <property type="entry name" value="P-loop containing nucleotide triphosphate hydrolases"/>
    <property type="match status" value="1"/>
</dbReference>
<dbReference type="InterPro" id="IPR006437">
    <property type="entry name" value="Phage_terminase_lsu"/>
</dbReference>
<dbReference type="PANTHER" id="PTHR39184:SF1">
    <property type="entry name" value="PBSX PHAGE TERMINASE LARGE SUBUNIT"/>
    <property type="match status" value="1"/>
</dbReference>
<accession>A0A6J5NLU2</accession>
<evidence type="ECO:0000313" key="2">
    <source>
        <dbReference type="EMBL" id="CAB4158095.1"/>
    </source>
</evidence>
<protein>
    <submittedName>
        <fullName evidence="2">XtmB Phage terminase large subunit</fullName>
    </submittedName>
</protein>
<dbReference type="Gene3D" id="3.30.420.280">
    <property type="match status" value="1"/>
</dbReference>
<dbReference type="InterPro" id="IPR052380">
    <property type="entry name" value="Viral_DNA_packaging_terminase"/>
</dbReference>
<name>A0A6J5NLU2_9CAUD</name>
<organism evidence="2">
    <name type="scientific">uncultured Caudovirales phage</name>
    <dbReference type="NCBI Taxonomy" id="2100421"/>
    <lineage>
        <taxon>Viruses</taxon>
        <taxon>Duplodnaviria</taxon>
        <taxon>Heunggongvirae</taxon>
        <taxon>Uroviricota</taxon>
        <taxon>Caudoviricetes</taxon>
        <taxon>Peduoviridae</taxon>
        <taxon>Maltschvirus</taxon>
        <taxon>Maltschvirus maltsch</taxon>
    </lineage>
</organism>
<dbReference type="PANTHER" id="PTHR39184">
    <property type="match status" value="1"/>
</dbReference>
<dbReference type="EMBL" id="LR796667">
    <property type="protein sequence ID" value="CAB4158095.1"/>
    <property type="molecule type" value="Genomic_DNA"/>
</dbReference>
<evidence type="ECO:0000259" key="1">
    <source>
        <dbReference type="Pfam" id="PF04466"/>
    </source>
</evidence>
<feature type="domain" description="Phage terminase large subunit N-terminal" evidence="1">
    <location>
        <begin position="26"/>
        <end position="210"/>
    </location>
</feature>
<dbReference type="InterPro" id="IPR035412">
    <property type="entry name" value="Terminase_L_N"/>
</dbReference>